<organism evidence="2 3">
    <name type="scientific">Rhizophagus irregularis</name>
    <dbReference type="NCBI Taxonomy" id="588596"/>
    <lineage>
        <taxon>Eukaryota</taxon>
        <taxon>Fungi</taxon>
        <taxon>Fungi incertae sedis</taxon>
        <taxon>Mucoromycota</taxon>
        <taxon>Glomeromycotina</taxon>
        <taxon>Glomeromycetes</taxon>
        <taxon>Glomerales</taxon>
        <taxon>Glomeraceae</taxon>
        <taxon>Rhizophagus</taxon>
    </lineage>
</organism>
<dbReference type="AlphaFoldDB" id="A0A2N0QNI6"/>
<proteinExistence type="predicted"/>
<comment type="caution">
    <text evidence="2">The sequence shown here is derived from an EMBL/GenBank/DDBJ whole genome shotgun (WGS) entry which is preliminary data.</text>
</comment>
<reference evidence="2 3" key="1">
    <citation type="submission" date="2017-10" db="EMBL/GenBank/DDBJ databases">
        <title>Extensive intraspecific genome diversity in a model arbuscular mycorrhizal fungus.</title>
        <authorList>
            <person name="Chen E.C.H."/>
            <person name="Morin E."/>
            <person name="Baudet D."/>
            <person name="Noel J."/>
            <person name="Ndikumana S."/>
            <person name="Charron P."/>
            <person name="St-Onge C."/>
            <person name="Giorgi J."/>
            <person name="Grigoriev I.V."/>
            <person name="Roux C."/>
            <person name="Martin F.M."/>
            <person name="Corradi N."/>
        </authorList>
    </citation>
    <scope>NUCLEOTIDE SEQUENCE [LARGE SCALE GENOMIC DNA]</scope>
    <source>
        <strain evidence="2 3">A1</strain>
    </source>
</reference>
<evidence type="ECO:0000313" key="3">
    <source>
        <dbReference type="Proteomes" id="UP000232688"/>
    </source>
</evidence>
<dbReference type="VEuPathDB" id="FungiDB:FUN_003738"/>
<dbReference type="VEuPathDB" id="FungiDB:RhiirA1_447379"/>
<evidence type="ECO:0000313" key="2">
    <source>
        <dbReference type="EMBL" id="PKC52617.1"/>
    </source>
</evidence>
<evidence type="ECO:0000256" key="1">
    <source>
        <dbReference type="SAM" id="MobiDB-lite"/>
    </source>
</evidence>
<feature type="region of interest" description="Disordered" evidence="1">
    <location>
        <begin position="221"/>
        <end position="251"/>
    </location>
</feature>
<dbReference type="Proteomes" id="UP000232688">
    <property type="component" value="Unassembled WGS sequence"/>
</dbReference>
<accession>A0A2N0QNI6</accession>
<sequence>MPTSSKRSKQHKVDRIRSYVIHVENRDIYLGLVRIEIMLLDVPIIFRGIIIPRNQQIQMTKDTTIAGPIGTARKYRRPAFKLGGIPQEGERTRQTTIPSNLTLLETYPAIRTTRSKSRLDLTIGTVKDKPPEEEIIVRTIQSSVAGNEPKVQLNSGQTAKKPVVRTKTEEQDKKPVKKDDEIPNNGNVSEWKDQVLEVTTECREMPHHITSIEIPNIEAKKEVEDESEKEVDEEAVEESEEEYESDDEETQEQLFCNARYITQEKAQEIEEELKEENFVSNEYYYQYEEIEKGKFHTRKLDEEQHRKFDDFMEQYQDLFTWDPNDFGRISVVTHKINTGEATP</sequence>
<feature type="region of interest" description="Disordered" evidence="1">
    <location>
        <begin position="147"/>
        <end position="187"/>
    </location>
</feature>
<feature type="compositionally biased region" description="Basic and acidic residues" evidence="1">
    <location>
        <begin position="166"/>
        <end position="181"/>
    </location>
</feature>
<name>A0A2N0QNI6_9GLOM</name>
<reference evidence="2 3" key="2">
    <citation type="submission" date="2017-10" db="EMBL/GenBank/DDBJ databases">
        <title>Genome analyses suggest a sexual origin of heterokaryosis in a supposedly ancient asexual fungus.</title>
        <authorList>
            <person name="Corradi N."/>
            <person name="Sedzielewska K."/>
            <person name="Noel J."/>
            <person name="Charron P."/>
            <person name="Farinelli L."/>
            <person name="Marton T."/>
            <person name="Kruger M."/>
            <person name="Pelin A."/>
            <person name="Brachmann A."/>
            <person name="Corradi N."/>
        </authorList>
    </citation>
    <scope>NUCLEOTIDE SEQUENCE [LARGE SCALE GENOMIC DNA]</scope>
    <source>
        <strain evidence="2 3">A1</strain>
    </source>
</reference>
<protein>
    <submittedName>
        <fullName evidence="2">Uncharacterized protein</fullName>
    </submittedName>
</protein>
<feature type="non-terminal residue" evidence="2">
    <location>
        <position position="343"/>
    </location>
</feature>
<feature type="compositionally biased region" description="Acidic residues" evidence="1">
    <location>
        <begin position="224"/>
        <end position="251"/>
    </location>
</feature>
<gene>
    <name evidence="2" type="ORF">RhiirA1_447379</name>
</gene>
<dbReference type="EMBL" id="LLXH01005465">
    <property type="protein sequence ID" value="PKC52617.1"/>
    <property type="molecule type" value="Genomic_DNA"/>
</dbReference>